<protein>
    <submittedName>
        <fullName evidence="2">Uncharacterized protein</fullName>
    </submittedName>
</protein>
<feature type="transmembrane region" description="Helical" evidence="1">
    <location>
        <begin position="16"/>
        <end position="38"/>
    </location>
</feature>
<evidence type="ECO:0000313" key="3">
    <source>
        <dbReference type="Proteomes" id="UP001139264"/>
    </source>
</evidence>
<name>A0A9X1LZV5_9MICC</name>
<reference evidence="2" key="1">
    <citation type="submission" date="2021-10" db="EMBL/GenBank/DDBJ databases">
        <title>Novel species in genus Arthrobacter.</title>
        <authorList>
            <person name="Liu Y."/>
        </authorList>
    </citation>
    <scope>NUCLEOTIDE SEQUENCE</scope>
    <source>
        <strain evidence="2">Zg-Y809</strain>
    </source>
</reference>
<dbReference type="EMBL" id="JAJFZP010000005">
    <property type="protein sequence ID" value="MCC3268641.1"/>
    <property type="molecule type" value="Genomic_DNA"/>
</dbReference>
<organism evidence="2 3">
    <name type="scientific">Arthrobacter gengyunqii</name>
    <dbReference type="NCBI Taxonomy" id="2886940"/>
    <lineage>
        <taxon>Bacteria</taxon>
        <taxon>Bacillati</taxon>
        <taxon>Actinomycetota</taxon>
        <taxon>Actinomycetes</taxon>
        <taxon>Micrococcales</taxon>
        <taxon>Micrococcaceae</taxon>
        <taxon>Arthrobacter</taxon>
    </lineage>
</organism>
<feature type="transmembrane region" description="Helical" evidence="1">
    <location>
        <begin position="76"/>
        <end position="100"/>
    </location>
</feature>
<dbReference type="AlphaFoldDB" id="A0A9X1LZV5"/>
<keyword evidence="1" id="KW-0472">Membrane</keyword>
<dbReference type="RefSeq" id="WP_227907142.1">
    <property type="nucleotide sequence ID" value="NZ_CP095461.1"/>
</dbReference>
<dbReference type="Proteomes" id="UP001139264">
    <property type="component" value="Unassembled WGS sequence"/>
</dbReference>
<gene>
    <name evidence="2" type="ORF">LJ751_04605</name>
</gene>
<sequence>MTTSTLPQASVNARSVLLPYLLVLVVAMTAIQAVIAFTGGGITLLAGVLTALVAVGIAVWFWCTRRKLTKIRFGPAIAHTLAFVTVTASFNLHAVIRTLSLGSSGGADGAAAHELLATPWFGATLVMSAAWGAGLLIHLAGVVLGRGWED</sequence>
<evidence type="ECO:0000256" key="1">
    <source>
        <dbReference type="SAM" id="Phobius"/>
    </source>
</evidence>
<accession>A0A9X1LZV5</accession>
<keyword evidence="1" id="KW-1133">Transmembrane helix</keyword>
<comment type="caution">
    <text evidence="2">The sequence shown here is derived from an EMBL/GenBank/DDBJ whole genome shotgun (WGS) entry which is preliminary data.</text>
</comment>
<feature type="transmembrane region" description="Helical" evidence="1">
    <location>
        <begin position="120"/>
        <end position="144"/>
    </location>
</feature>
<evidence type="ECO:0000313" key="2">
    <source>
        <dbReference type="EMBL" id="MCC3268641.1"/>
    </source>
</evidence>
<proteinExistence type="predicted"/>
<keyword evidence="1" id="KW-0812">Transmembrane</keyword>
<feature type="transmembrane region" description="Helical" evidence="1">
    <location>
        <begin position="44"/>
        <end position="64"/>
    </location>
</feature>